<dbReference type="InterPro" id="IPR051681">
    <property type="entry name" value="Ser/Thr_Kinases-Pseudokinases"/>
</dbReference>
<proteinExistence type="predicted"/>
<dbReference type="PROSITE" id="PS50011">
    <property type="entry name" value="PROTEIN_KINASE_DOM"/>
    <property type="match status" value="1"/>
</dbReference>
<reference evidence="3" key="2">
    <citation type="submission" date="2015-01" db="EMBL/GenBank/DDBJ databases">
        <title>Evolutionary Origins and Diversification of the Mycorrhizal Mutualists.</title>
        <authorList>
            <consortium name="DOE Joint Genome Institute"/>
            <consortium name="Mycorrhizal Genomics Consortium"/>
            <person name="Kohler A."/>
            <person name="Kuo A."/>
            <person name="Nagy L.G."/>
            <person name="Floudas D."/>
            <person name="Copeland A."/>
            <person name="Barry K.W."/>
            <person name="Cichocki N."/>
            <person name="Veneault-Fourrey C."/>
            <person name="LaButti K."/>
            <person name="Lindquist E.A."/>
            <person name="Lipzen A."/>
            <person name="Lundell T."/>
            <person name="Morin E."/>
            <person name="Murat C."/>
            <person name="Riley R."/>
            <person name="Ohm R."/>
            <person name="Sun H."/>
            <person name="Tunlid A."/>
            <person name="Henrissat B."/>
            <person name="Grigoriev I.V."/>
            <person name="Hibbett D.S."/>
            <person name="Martin F."/>
        </authorList>
    </citation>
    <scope>NUCLEOTIDE SEQUENCE [LARGE SCALE GENOMIC DNA]</scope>
    <source>
        <strain evidence="3">MUT 4182</strain>
    </source>
</reference>
<dbReference type="CDD" id="cd14014">
    <property type="entry name" value="STKc_PknB_like"/>
    <property type="match status" value="1"/>
</dbReference>
<evidence type="ECO:0000313" key="2">
    <source>
        <dbReference type="EMBL" id="KIO18555.1"/>
    </source>
</evidence>
<dbReference type="AlphaFoldDB" id="A0A0C3PUK9"/>
<feature type="domain" description="Protein kinase" evidence="1">
    <location>
        <begin position="195"/>
        <end position="456"/>
    </location>
</feature>
<dbReference type="GO" id="GO:0004674">
    <property type="term" value="F:protein serine/threonine kinase activity"/>
    <property type="evidence" value="ECO:0007669"/>
    <property type="project" value="TreeGrafter"/>
</dbReference>
<dbReference type="PANTHER" id="PTHR44329">
    <property type="entry name" value="SERINE/THREONINE-PROTEIN KINASE TNNI3K-RELATED"/>
    <property type="match status" value="1"/>
</dbReference>
<dbReference type="Gene3D" id="1.10.555.10">
    <property type="entry name" value="Rho GTPase activation protein"/>
    <property type="match status" value="1"/>
</dbReference>
<dbReference type="OrthoDB" id="4062651at2759"/>
<dbReference type="Proteomes" id="UP000054248">
    <property type="component" value="Unassembled WGS sequence"/>
</dbReference>
<accession>A0A0C3PUK9</accession>
<gene>
    <name evidence="2" type="ORF">M407DRAFT_157723</name>
</gene>
<reference evidence="2 3" key="1">
    <citation type="submission" date="2014-04" db="EMBL/GenBank/DDBJ databases">
        <authorList>
            <consortium name="DOE Joint Genome Institute"/>
            <person name="Kuo A."/>
            <person name="Girlanda M."/>
            <person name="Perotto S."/>
            <person name="Kohler A."/>
            <person name="Nagy L.G."/>
            <person name="Floudas D."/>
            <person name="Copeland A."/>
            <person name="Barry K.W."/>
            <person name="Cichocki N."/>
            <person name="Veneault-Fourrey C."/>
            <person name="LaButti K."/>
            <person name="Lindquist E.A."/>
            <person name="Lipzen A."/>
            <person name="Lundell T."/>
            <person name="Morin E."/>
            <person name="Murat C."/>
            <person name="Sun H."/>
            <person name="Tunlid A."/>
            <person name="Henrissat B."/>
            <person name="Grigoriev I.V."/>
            <person name="Hibbett D.S."/>
            <person name="Martin F."/>
            <person name="Nordberg H.P."/>
            <person name="Cantor M.N."/>
            <person name="Hua S.X."/>
        </authorList>
    </citation>
    <scope>NUCLEOTIDE SEQUENCE [LARGE SCALE GENOMIC DNA]</scope>
    <source>
        <strain evidence="2 3">MUT 4182</strain>
    </source>
</reference>
<dbReference type="InterPro" id="IPR001245">
    <property type="entry name" value="Ser-Thr/Tyr_kinase_cat_dom"/>
</dbReference>
<name>A0A0C3PUK9_9AGAM</name>
<dbReference type="SUPFAM" id="SSF48350">
    <property type="entry name" value="GTPase activation domain, GAP"/>
    <property type="match status" value="1"/>
</dbReference>
<keyword evidence="3" id="KW-1185">Reference proteome</keyword>
<dbReference type="GO" id="GO:0005524">
    <property type="term" value="F:ATP binding"/>
    <property type="evidence" value="ECO:0007669"/>
    <property type="project" value="InterPro"/>
</dbReference>
<dbReference type="InterPro" id="IPR000719">
    <property type="entry name" value="Prot_kinase_dom"/>
</dbReference>
<evidence type="ECO:0000313" key="3">
    <source>
        <dbReference type="Proteomes" id="UP000054248"/>
    </source>
</evidence>
<organism evidence="2 3">
    <name type="scientific">Tulasnella calospora MUT 4182</name>
    <dbReference type="NCBI Taxonomy" id="1051891"/>
    <lineage>
        <taxon>Eukaryota</taxon>
        <taxon>Fungi</taxon>
        <taxon>Dikarya</taxon>
        <taxon>Basidiomycota</taxon>
        <taxon>Agaricomycotina</taxon>
        <taxon>Agaricomycetes</taxon>
        <taxon>Cantharellales</taxon>
        <taxon>Tulasnellaceae</taxon>
        <taxon>Tulasnella</taxon>
    </lineage>
</organism>
<dbReference type="SMART" id="SM00220">
    <property type="entry name" value="S_TKc"/>
    <property type="match status" value="1"/>
</dbReference>
<dbReference type="Pfam" id="PF07714">
    <property type="entry name" value="PK_Tyr_Ser-Thr"/>
    <property type="match status" value="1"/>
</dbReference>
<dbReference type="InterPro" id="IPR008271">
    <property type="entry name" value="Ser/Thr_kinase_AS"/>
</dbReference>
<dbReference type="InterPro" id="IPR011009">
    <property type="entry name" value="Kinase-like_dom_sf"/>
</dbReference>
<dbReference type="STRING" id="1051891.A0A0C3PUK9"/>
<dbReference type="Gene3D" id="1.10.510.10">
    <property type="entry name" value="Transferase(Phosphotransferase) domain 1"/>
    <property type="match status" value="1"/>
</dbReference>
<evidence type="ECO:0000259" key="1">
    <source>
        <dbReference type="PROSITE" id="PS50011"/>
    </source>
</evidence>
<dbReference type="HOGENOM" id="CLU_593384_0_0_1"/>
<dbReference type="EMBL" id="KN823277">
    <property type="protein sequence ID" value="KIO18555.1"/>
    <property type="molecule type" value="Genomic_DNA"/>
</dbReference>
<dbReference type="InterPro" id="IPR008936">
    <property type="entry name" value="Rho_GTPase_activation_prot"/>
</dbReference>
<dbReference type="PROSITE" id="PS00108">
    <property type="entry name" value="PROTEIN_KINASE_ST"/>
    <property type="match status" value="1"/>
</dbReference>
<dbReference type="PANTHER" id="PTHR44329:SF214">
    <property type="entry name" value="PROTEIN KINASE DOMAIN-CONTAINING PROTEIN"/>
    <property type="match status" value="1"/>
</dbReference>
<sequence>MDGFVEASKRGDSSQTTTSRYFELLCDLPPSNMYLLMYIAETLDYIGRHARVEVSSLAKTFADSVFRPQAPARPRQTAIEILKDLISHRDLDAQLLRLNRRTDEQSVDVTIRGATRLDYVVSLAQQQSIPIPDIEVDAVESPDNNPTTDVEAESVSQQTARVVGAPPHSLSPDTGPWTSISSLDGVPDLSEYIKKDQSAGKKWGGFCEVYVGNYDKPETSEPLLVALRLPNMRHAADATQRRFIREVRLWFGLKHRNINPLLGTFFDEYGIHMVSPWRRRGDVFSLLKSKQLNPADTEKILLGVSNALCYLHGEGYVHGDLKMENVLLSDDGEPLLTDFGLSKGENISVMTSTGNGACSYPWSAPEVLMGDSKSRSSDVYAFGMMIIETLTWNQPFPNSNVGSLVLAIMAGKRPDRMEVDRDRAPRYWESLWKLAESCWPQDATARPPIHHVHGLLTSAMA</sequence>
<dbReference type="SUPFAM" id="SSF56112">
    <property type="entry name" value="Protein kinase-like (PK-like)"/>
    <property type="match status" value="1"/>
</dbReference>
<protein>
    <recommendedName>
        <fullName evidence="1">Protein kinase domain-containing protein</fullName>
    </recommendedName>
</protein>